<feature type="transmembrane region" description="Helical" evidence="1">
    <location>
        <begin position="100"/>
        <end position="121"/>
    </location>
</feature>
<evidence type="ECO:0000313" key="3">
    <source>
        <dbReference type="Proteomes" id="UP000007054"/>
    </source>
</evidence>
<dbReference type="RefSeq" id="WP_015559161.1">
    <property type="nucleotide sequence ID" value="NC_021039.1"/>
</dbReference>
<feature type="transmembrane region" description="Helical" evidence="1">
    <location>
        <begin position="12"/>
        <end position="32"/>
    </location>
</feature>
<feature type="transmembrane region" description="Helical" evidence="1">
    <location>
        <begin position="438"/>
        <end position="460"/>
    </location>
</feature>
<keyword evidence="3" id="KW-1185">Reference proteome</keyword>
<dbReference type="STRING" id="213810.RUM_22550"/>
<dbReference type="HOGENOM" id="CLU_008413_3_0_9"/>
<feature type="transmembrane region" description="Helical" evidence="1">
    <location>
        <begin position="179"/>
        <end position="206"/>
    </location>
</feature>
<feature type="transmembrane region" description="Helical" evidence="1">
    <location>
        <begin position="227"/>
        <end position="247"/>
    </location>
</feature>
<dbReference type="AlphaFoldDB" id="D4LF60"/>
<feature type="transmembrane region" description="Helical" evidence="1">
    <location>
        <begin position="275"/>
        <end position="293"/>
    </location>
</feature>
<dbReference type="PANTHER" id="PTHR38454:SF1">
    <property type="entry name" value="INTEGRAL MEMBRANE PROTEIN"/>
    <property type="match status" value="1"/>
</dbReference>
<dbReference type="PATRIC" id="fig|213810.4.peg.2145"/>
<feature type="transmembrane region" description="Helical" evidence="1">
    <location>
        <begin position="403"/>
        <end position="426"/>
    </location>
</feature>
<evidence type="ECO:0000256" key="1">
    <source>
        <dbReference type="SAM" id="Phobius"/>
    </source>
</evidence>
<dbReference type="PANTHER" id="PTHR38454">
    <property type="entry name" value="INTEGRAL MEMBRANE PROTEIN-RELATED"/>
    <property type="match status" value="1"/>
</dbReference>
<feature type="transmembrane region" description="Helical" evidence="1">
    <location>
        <begin position="305"/>
        <end position="323"/>
    </location>
</feature>
<proteinExistence type="predicted"/>
<keyword evidence="1" id="KW-1133">Transmembrane helix</keyword>
<reference evidence="2" key="1">
    <citation type="submission" date="2010-03" db="EMBL/GenBank/DDBJ databases">
        <title>The genome sequence of Ruminococcus sp. 18P13.</title>
        <authorList>
            <consortium name="metaHIT consortium -- http://www.metahit.eu/"/>
            <person name="Pajon A."/>
            <person name="Turner K."/>
            <person name="Parkhill J."/>
            <person name="Bernalier A."/>
        </authorList>
    </citation>
    <scope>NUCLEOTIDE SEQUENCE [LARGE SCALE GENOMIC DNA]</scope>
    <source>
        <strain evidence="2">Type strain: 18P13</strain>
    </source>
</reference>
<dbReference type="Pfam" id="PF09586">
    <property type="entry name" value="YfhO"/>
    <property type="match status" value="1"/>
</dbReference>
<organism evidence="2 3">
    <name type="scientific">Ruminococcus champanellensis (strain DSM 18848 / JCM 17042 / KCTC 15320 / 18P13)</name>
    <dbReference type="NCBI Taxonomy" id="213810"/>
    <lineage>
        <taxon>Bacteria</taxon>
        <taxon>Bacillati</taxon>
        <taxon>Bacillota</taxon>
        <taxon>Clostridia</taxon>
        <taxon>Eubacteriales</taxon>
        <taxon>Oscillospiraceae</taxon>
        <taxon>Ruminococcus</taxon>
    </lineage>
</organism>
<protein>
    <submittedName>
        <fullName evidence="2">Predicted membrane protein</fullName>
    </submittedName>
</protein>
<sequence length="884" mass="98608">MNNKWIRGLLPPVVMLLIFSIFYTVCGIAPFGTKSIAWCDMEQQVIPLMLDLRHVLTGDGSMFYTGGNAGGMNMWGVYFFFVASPFSLLVCLVQESQMLTLMNLLVMLKLAVAAWSAGWYLRRRYPALRTSWMLLLSLTYGLCGYGLLYYQNLVWLDLLYLFPLLMLSLDALIRDGKMLGYICACSACVAVLYYLGFSIGIFLILYVGLQYYFMSDQTRRRQIAFRFVYASACALLITAVIWLPSLLQVMDSGRVGTTMEKLRETLVFKSIGDKIALLMCTTICLVPLFFLFGKRRASVTPHTKWMYMLMLIPVLLEPVNLLWHTGSYQCYPLRYGYITVLLGLSLVAEILTAQPAPPPAQGRGHIRAAYAMVGILIALTVSIVILCTQWYNTICSYTDTLWHSVASFFLLLIPASIALFGYYCGIRFYREGLLSQRILTVSLSLLFALESGLNLSVYIARPAVEDTLYAQTLSLSELADDPDYYRVRMERKYSHVNMIGAIGYNTIGHYTSLTASRTMQMMKKMGYSSYWMEIGTTGGTVLSDAILANRYIFGLEDEFAPWQTLTTTTDCGLSLAKNQLCMPVGTVQSGDPALLNGITGNDRIADQKALARAWFGTDSMITSYEPTKESHAAYEYANGKHNVNIVGESADHSISYSFFVSGRQALYFDLFDTCEGAPIVSDTYESVAVSINGHFVTLDYPEKKSNGLLELGVMENQNVTVRVVLRHNISVSSMGVFGIDLDGMERALEQVNGAYVTDSGNDITASCTADGPSYLYLAIPWDPGFTATVNGKPCEIQTIDGCFMAIPVEPGENQIQLHFVPRGFRFALGITIAGALAAAGYLVIRRIRRKKPPFAPEWMCRLMQAVFWCVLVVFYACTMIINIF</sequence>
<feature type="transmembrane region" description="Helical" evidence="1">
    <location>
        <begin position="368"/>
        <end position="391"/>
    </location>
</feature>
<feature type="transmembrane region" description="Helical" evidence="1">
    <location>
        <begin position="865"/>
        <end position="883"/>
    </location>
</feature>
<feature type="transmembrane region" description="Helical" evidence="1">
    <location>
        <begin position="75"/>
        <end position="93"/>
    </location>
</feature>
<dbReference type="InterPro" id="IPR018580">
    <property type="entry name" value="Uncharacterised_YfhO"/>
</dbReference>
<keyword evidence="1" id="KW-0812">Transmembrane</keyword>
<name>D4LF60_RUMC1</name>
<feature type="transmembrane region" description="Helical" evidence="1">
    <location>
        <begin position="155"/>
        <end position="173"/>
    </location>
</feature>
<dbReference type="GeneID" id="83156907"/>
<keyword evidence="1" id="KW-0472">Membrane</keyword>
<feature type="transmembrane region" description="Helical" evidence="1">
    <location>
        <begin position="127"/>
        <end position="148"/>
    </location>
</feature>
<evidence type="ECO:0000313" key="2">
    <source>
        <dbReference type="EMBL" id="CBL18255.1"/>
    </source>
</evidence>
<reference evidence="2" key="2">
    <citation type="submission" date="2010-03" db="EMBL/GenBank/DDBJ databases">
        <authorList>
            <person name="Pajon A."/>
        </authorList>
    </citation>
    <scope>NUCLEOTIDE SEQUENCE</scope>
    <source>
        <strain evidence="2">Type strain: 18P13</strain>
    </source>
</reference>
<dbReference type="Proteomes" id="UP000007054">
    <property type="component" value="Chromosome"/>
</dbReference>
<accession>D4LF60</accession>
<feature type="transmembrane region" description="Helical" evidence="1">
    <location>
        <begin position="823"/>
        <end position="844"/>
    </location>
</feature>
<dbReference type="KEGG" id="rch:RUM_22550"/>
<dbReference type="EMBL" id="FP929052">
    <property type="protein sequence ID" value="CBL18255.1"/>
    <property type="molecule type" value="Genomic_DNA"/>
</dbReference>
<gene>
    <name evidence="2" type="ordered locus">RUM_22550</name>
</gene>